<dbReference type="InterPro" id="IPR044399">
    <property type="entry name" value="Mb-like_M"/>
</dbReference>
<dbReference type="PANTHER" id="PTHR46458">
    <property type="entry name" value="BLR2807 PROTEIN"/>
    <property type="match status" value="1"/>
</dbReference>
<dbReference type="InterPro" id="IPR012292">
    <property type="entry name" value="Globin/Proto"/>
</dbReference>
<dbReference type="PANTHER" id="PTHR46458:SF16">
    <property type="entry name" value="GLOBIN DOMAIN-CONTAINING PROTEIN-RELATED"/>
    <property type="match status" value="1"/>
</dbReference>
<dbReference type="STRING" id="2018661.A0A2A2L7N2"/>
<comment type="caution">
    <text evidence="6">The sequence shown here is derived from an EMBL/GenBank/DDBJ whole genome shotgun (WGS) entry which is preliminary data.</text>
</comment>
<evidence type="ECO:0000256" key="3">
    <source>
        <dbReference type="ARBA" id="ARBA00023004"/>
    </source>
</evidence>
<dbReference type="GO" id="GO:0019825">
    <property type="term" value="F:oxygen binding"/>
    <property type="evidence" value="ECO:0007669"/>
    <property type="project" value="InterPro"/>
</dbReference>
<sequence>MGRSCSAVTSSGTGPHTPSLSPNRNRTIDFPSDLPMSLKRLAGDLTSSSPPSPSKKSLAEYTGLSVYQQKLLVQSWPNIFSTGANGQFASSIFTNLSNKNAKAKQLLTKANSVAVFSNDMMDCSAMHAKLVVELIDNIIKNLENEHCTITQQIVEIGRMHRGLKPEGLGIQMWDEFGDSIIESLRRFDAVRKHKELRRAWLAIVVYITDNLKQGQSITRFPSNYDINQSTDTPPRAASPYGKRSNASDF</sequence>
<evidence type="ECO:0000259" key="5">
    <source>
        <dbReference type="PROSITE" id="PS01033"/>
    </source>
</evidence>
<evidence type="ECO:0000256" key="2">
    <source>
        <dbReference type="ARBA" id="ARBA00022723"/>
    </source>
</evidence>
<dbReference type="InterPro" id="IPR000971">
    <property type="entry name" value="Globin"/>
</dbReference>
<dbReference type="GO" id="GO:0046872">
    <property type="term" value="F:metal ion binding"/>
    <property type="evidence" value="ECO:0007669"/>
    <property type="project" value="UniProtKB-KW"/>
</dbReference>
<dbReference type="InterPro" id="IPR050532">
    <property type="entry name" value="Globin-like_OT"/>
</dbReference>
<accession>A0A2A2L7N2</accession>
<feature type="domain" description="Globin" evidence="5">
    <location>
        <begin position="63"/>
        <end position="216"/>
    </location>
</feature>
<feature type="region of interest" description="Disordered" evidence="4">
    <location>
        <begin position="222"/>
        <end position="249"/>
    </location>
</feature>
<dbReference type="InterPro" id="IPR009050">
    <property type="entry name" value="Globin-like_sf"/>
</dbReference>
<reference evidence="6 7" key="1">
    <citation type="journal article" date="2017" name="Curr. Biol.">
        <title>Genome architecture and evolution of a unichromosomal asexual nematode.</title>
        <authorList>
            <person name="Fradin H."/>
            <person name="Zegar C."/>
            <person name="Gutwein M."/>
            <person name="Lucas J."/>
            <person name="Kovtun M."/>
            <person name="Corcoran D."/>
            <person name="Baugh L.R."/>
            <person name="Kiontke K."/>
            <person name="Gunsalus K."/>
            <person name="Fitch D.H."/>
            <person name="Piano F."/>
        </authorList>
    </citation>
    <scope>NUCLEOTIDE SEQUENCE [LARGE SCALE GENOMIC DNA]</scope>
    <source>
        <strain evidence="6">PF1309</strain>
    </source>
</reference>
<keyword evidence="3" id="KW-0408">Iron</keyword>
<feature type="compositionally biased region" description="Polar residues" evidence="4">
    <location>
        <begin position="222"/>
        <end position="232"/>
    </location>
</feature>
<feature type="region of interest" description="Disordered" evidence="4">
    <location>
        <begin position="1"/>
        <end position="34"/>
    </location>
</feature>
<organism evidence="6 7">
    <name type="scientific">Diploscapter pachys</name>
    <dbReference type="NCBI Taxonomy" id="2018661"/>
    <lineage>
        <taxon>Eukaryota</taxon>
        <taxon>Metazoa</taxon>
        <taxon>Ecdysozoa</taxon>
        <taxon>Nematoda</taxon>
        <taxon>Chromadorea</taxon>
        <taxon>Rhabditida</taxon>
        <taxon>Rhabditina</taxon>
        <taxon>Rhabditomorpha</taxon>
        <taxon>Rhabditoidea</taxon>
        <taxon>Rhabditidae</taxon>
        <taxon>Diploscapter</taxon>
    </lineage>
</organism>
<protein>
    <recommendedName>
        <fullName evidence="5">Globin domain-containing protein</fullName>
    </recommendedName>
</protein>
<evidence type="ECO:0000256" key="4">
    <source>
        <dbReference type="SAM" id="MobiDB-lite"/>
    </source>
</evidence>
<dbReference type="SUPFAM" id="SSF46458">
    <property type="entry name" value="Globin-like"/>
    <property type="match status" value="1"/>
</dbReference>
<keyword evidence="1" id="KW-0349">Heme</keyword>
<dbReference type="CDD" id="cd01040">
    <property type="entry name" value="Mb-like"/>
    <property type="match status" value="1"/>
</dbReference>
<evidence type="ECO:0000313" key="7">
    <source>
        <dbReference type="Proteomes" id="UP000218231"/>
    </source>
</evidence>
<dbReference type="AlphaFoldDB" id="A0A2A2L7N2"/>
<evidence type="ECO:0000256" key="1">
    <source>
        <dbReference type="ARBA" id="ARBA00022617"/>
    </source>
</evidence>
<dbReference type="GO" id="GO:0020037">
    <property type="term" value="F:heme binding"/>
    <property type="evidence" value="ECO:0007669"/>
    <property type="project" value="InterPro"/>
</dbReference>
<evidence type="ECO:0000313" key="6">
    <source>
        <dbReference type="EMBL" id="PAV82179.1"/>
    </source>
</evidence>
<dbReference type="Proteomes" id="UP000218231">
    <property type="component" value="Unassembled WGS sequence"/>
</dbReference>
<dbReference type="Gene3D" id="1.10.490.10">
    <property type="entry name" value="Globins"/>
    <property type="match status" value="1"/>
</dbReference>
<gene>
    <name evidence="6" type="ORF">WR25_19258</name>
</gene>
<dbReference type="PROSITE" id="PS01033">
    <property type="entry name" value="GLOBIN"/>
    <property type="match status" value="1"/>
</dbReference>
<dbReference type="EMBL" id="LIAE01007076">
    <property type="protein sequence ID" value="PAV82179.1"/>
    <property type="molecule type" value="Genomic_DNA"/>
</dbReference>
<dbReference type="OrthoDB" id="5780832at2759"/>
<feature type="compositionally biased region" description="Polar residues" evidence="4">
    <location>
        <begin position="1"/>
        <end position="25"/>
    </location>
</feature>
<keyword evidence="2" id="KW-0479">Metal-binding</keyword>
<name>A0A2A2L7N2_9BILA</name>
<proteinExistence type="predicted"/>
<keyword evidence="7" id="KW-1185">Reference proteome</keyword>